<dbReference type="AlphaFoldDB" id="A0A6G7K8Z4"/>
<keyword evidence="3" id="KW-0378">Hydrolase</keyword>
<dbReference type="GO" id="GO:0003676">
    <property type="term" value="F:nucleic acid binding"/>
    <property type="evidence" value="ECO:0007669"/>
    <property type="project" value="InterPro"/>
</dbReference>
<dbReference type="PROSITE" id="PS50965">
    <property type="entry name" value="NERD"/>
    <property type="match status" value="1"/>
</dbReference>
<evidence type="ECO:0000313" key="4">
    <source>
        <dbReference type="Proteomes" id="UP000501451"/>
    </source>
</evidence>
<gene>
    <name evidence="3" type="ORF">G7057_04050</name>
</gene>
<sequence>MQWLIGKKEPVFLKQNSNIESKIDSLKALRPTLNKKGQKLIDRDINFLEYGMAGEKNIEFELKNSHMPMYVLHDVYLEHKGLGAQIDYLVFTKKICFVIECKNLYGDIEINNNGDFIRTMEFNGYKKREGIYSPITQNQRHMDLIRKLLIGRKKSFLMKISADKLFDNSYNSIVVLANPKTILKTRYAKKEVKEKVIRSDQLVTYIKDTYKASKEPKRSDKEMREWAEAFLKYFHKDIEKDYTQKYKAYLRNTDDEDDLNNLELESNVIEETEIYKTLKNFRLKESRKEKIKAYYIFTNSELENIITAMPKNKEELLKINGFGERKVEKYGAAILEILKKY</sequence>
<dbReference type="RefSeq" id="WP_166161536.1">
    <property type="nucleotide sequence ID" value="NZ_CP049740.1"/>
</dbReference>
<protein>
    <submittedName>
        <fullName evidence="3">Helicase</fullName>
    </submittedName>
</protein>
<name>A0A6G7K8Z4_9LACT</name>
<feature type="domain" description="NERD" evidence="1">
    <location>
        <begin position="50"/>
        <end position="168"/>
    </location>
</feature>
<keyword evidence="3" id="KW-0347">Helicase</keyword>
<dbReference type="SMART" id="SM00341">
    <property type="entry name" value="HRDC"/>
    <property type="match status" value="1"/>
</dbReference>
<dbReference type="GO" id="GO:0000166">
    <property type="term" value="F:nucleotide binding"/>
    <property type="evidence" value="ECO:0007669"/>
    <property type="project" value="InterPro"/>
</dbReference>
<dbReference type="KEGG" id="jar:G7057_04050"/>
<proteinExistence type="predicted"/>
<dbReference type="EMBL" id="CP049740">
    <property type="protein sequence ID" value="QII81726.1"/>
    <property type="molecule type" value="Genomic_DNA"/>
</dbReference>
<evidence type="ECO:0000259" key="1">
    <source>
        <dbReference type="PROSITE" id="PS50965"/>
    </source>
</evidence>
<keyword evidence="3" id="KW-0547">Nucleotide-binding</keyword>
<dbReference type="InterPro" id="IPR010997">
    <property type="entry name" value="HRDC-like_sf"/>
</dbReference>
<dbReference type="Pfam" id="PF00570">
    <property type="entry name" value="HRDC"/>
    <property type="match status" value="1"/>
</dbReference>
<dbReference type="GO" id="GO:0004386">
    <property type="term" value="F:helicase activity"/>
    <property type="evidence" value="ECO:0007669"/>
    <property type="project" value="UniProtKB-KW"/>
</dbReference>
<feature type="domain" description="HRDC" evidence="2">
    <location>
        <begin position="268"/>
        <end position="341"/>
    </location>
</feature>
<evidence type="ECO:0000313" key="3">
    <source>
        <dbReference type="EMBL" id="QII81726.1"/>
    </source>
</evidence>
<evidence type="ECO:0000259" key="2">
    <source>
        <dbReference type="PROSITE" id="PS50967"/>
    </source>
</evidence>
<keyword evidence="4" id="KW-1185">Reference proteome</keyword>
<accession>A0A6G7K8Z4</accession>
<dbReference type="Pfam" id="PF08378">
    <property type="entry name" value="NERD"/>
    <property type="match status" value="1"/>
</dbReference>
<dbReference type="Proteomes" id="UP000501451">
    <property type="component" value="Chromosome"/>
</dbReference>
<dbReference type="Gene3D" id="1.10.150.80">
    <property type="entry name" value="HRDC domain"/>
    <property type="match status" value="1"/>
</dbReference>
<reference evidence="3 4" key="1">
    <citation type="journal article" date="2017" name="Int. J. Syst. Evol. Microbiol.">
        <title>Jeotgalibaca porci sp. nov. and Jeotgalibaca arthritidis sp. nov., isolated from pigs, and emended description of the genus Jeotgalibaca.</title>
        <authorList>
            <person name="Zamora L."/>
            <person name="Perez-Sancho M."/>
            <person name="Dominguez L."/>
            <person name="Fernandez-Garayzabal J.F."/>
            <person name="Vela A.I."/>
        </authorList>
    </citation>
    <scope>NUCLEOTIDE SEQUENCE [LARGE SCALE GENOMIC DNA]</scope>
    <source>
        <strain evidence="3 4">CECT 9157</strain>
    </source>
</reference>
<dbReference type="SUPFAM" id="SSF47819">
    <property type="entry name" value="HRDC-like"/>
    <property type="match status" value="1"/>
</dbReference>
<keyword evidence="3" id="KW-0067">ATP-binding</keyword>
<dbReference type="InterPro" id="IPR011528">
    <property type="entry name" value="NERD"/>
</dbReference>
<organism evidence="3 4">
    <name type="scientific">Jeotgalibaca arthritidis</name>
    <dbReference type="NCBI Taxonomy" id="1868794"/>
    <lineage>
        <taxon>Bacteria</taxon>
        <taxon>Bacillati</taxon>
        <taxon>Bacillota</taxon>
        <taxon>Bacilli</taxon>
        <taxon>Lactobacillales</taxon>
        <taxon>Carnobacteriaceae</taxon>
        <taxon>Jeotgalibaca</taxon>
    </lineage>
</organism>
<dbReference type="InterPro" id="IPR044876">
    <property type="entry name" value="HRDC_dom_sf"/>
</dbReference>
<dbReference type="InterPro" id="IPR002121">
    <property type="entry name" value="HRDC_dom"/>
</dbReference>
<dbReference type="PROSITE" id="PS50967">
    <property type="entry name" value="HRDC"/>
    <property type="match status" value="1"/>
</dbReference>